<evidence type="ECO:0000256" key="2">
    <source>
        <dbReference type="ARBA" id="ARBA00009695"/>
    </source>
</evidence>
<evidence type="ECO:0000259" key="6">
    <source>
        <dbReference type="Pfam" id="PF21981"/>
    </source>
</evidence>
<name>K6YQA7_9ALTE</name>
<dbReference type="Gene3D" id="1.10.10.10">
    <property type="entry name" value="Winged helix-like DNA-binding domain superfamily/Winged helix DNA-binding domain"/>
    <property type="match status" value="2"/>
</dbReference>
<sequence length="167" mass="19218">MFKKAQDAKPKEITYERVKGYFLWLIGKYGDYTSKTLMQKANLLFKEDTSFNEEALNHLIERGIVDDLRYAQRLTLSYSEKNIGPNKIKQKLYTKGFTSQIINECVESISNTEEDYLDKALALKIKKFGEPPIVDEKIKQKALRHLIGQGFSYSVANKAISHSSKEN</sequence>
<keyword evidence="4" id="KW-0963">Cytoplasm</keyword>
<evidence type="ECO:0000313" key="7">
    <source>
        <dbReference type="EMBL" id="GAC20337.1"/>
    </source>
</evidence>
<dbReference type="PANTHER" id="PTHR33602">
    <property type="entry name" value="REGULATORY PROTEIN RECX FAMILY PROTEIN"/>
    <property type="match status" value="1"/>
</dbReference>
<dbReference type="STRING" id="493475.GARC_3379"/>
<dbReference type="Proteomes" id="UP000006327">
    <property type="component" value="Unassembled WGS sequence"/>
</dbReference>
<dbReference type="EMBL" id="BAEO01000051">
    <property type="protein sequence ID" value="GAC20337.1"/>
    <property type="molecule type" value="Genomic_DNA"/>
</dbReference>
<gene>
    <name evidence="7" type="ORF">GARC_3379</name>
</gene>
<dbReference type="InterPro" id="IPR053924">
    <property type="entry name" value="RecX_HTH_2nd"/>
</dbReference>
<dbReference type="PANTHER" id="PTHR33602:SF1">
    <property type="entry name" value="REGULATORY PROTEIN RECX FAMILY PROTEIN"/>
    <property type="match status" value="1"/>
</dbReference>
<dbReference type="GO" id="GO:0006282">
    <property type="term" value="P:regulation of DNA repair"/>
    <property type="evidence" value="ECO:0007669"/>
    <property type="project" value="InterPro"/>
</dbReference>
<feature type="domain" description="RecX second three-helical" evidence="5">
    <location>
        <begin position="66"/>
        <end position="104"/>
    </location>
</feature>
<organism evidence="7 8">
    <name type="scientific">Paraglaciecola arctica BSs20135</name>
    <dbReference type="NCBI Taxonomy" id="493475"/>
    <lineage>
        <taxon>Bacteria</taxon>
        <taxon>Pseudomonadati</taxon>
        <taxon>Pseudomonadota</taxon>
        <taxon>Gammaproteobacteria</taxon>
        <taxon>Alteromonadales</taxon>
        <taxon>Alteromonadaceae</taxon>
        <taxon>Paraglaciecola</taxon>
    </lineage>
</organism>
<keyword evidence="8" id="KW-1185">Reference proteome</keyword>
<evidence type="ECO:0000313" key="8">
    <source>
        <dbReference type="Proteomes" id="UP000006327"/>
    </source>
</evidence>
<comment type="subcellular location">
    <subcellularLocation>
        <location evidence="1">Cytoplasm</location>
    </subcellularLocation>
</comment>
<comment type="similarity">
    <text evidence="2">Belongs to the RecX family.</text>
</comment>
<dbReference type="AlphaFoldDB" id="K6YQA7"/>
<comment type="caution">
    <text evidence="7">The sequence shown here is derived from an EMBL/GenBank/DDBJ whole genome shotgun (WGS) entry which is preliminary data.</text>
</comment>
<dbReference type="eggNOG" id="COG2137">
    <property type="taxonomic scope" value="Bacteria"/>
</dbReference>
<dbReference type="RefSeq" id="WP_007622160.1">
    <property type="nucleotide sequence ID" value="NZ_BAEO01000051.1"/>
</dbReference>
<dbReference type="InterPro" id="IPR003783">
    <property type="entry name" value="Regulatory_RecX"/>
</dbReference>
<proteinExistence type="inferred from homology"/>
<dbReference type="InterPro" id="IPR036388">
    <property type="entry name" value="WH-like_DNA-bd_sf"/>
</dbReference>
<feature type="domain" description="RecX third three-helical" evidence="6">
    <location>
        <begin position="114"/>
        <end position="160"/>
    </location>
</feature>
<evidence type="ECO:0000256" key="1">
    <source>
        <dbReference type="ARBA" id="ARBA00004496"/>
    </source>
</evidence>
<dbReference type="GO" id="GO:0005737">
    <property type="term" value="C:cytoplasm"/>
    <property type="evidence" value="ECO:0007669"/>
    <property type="project" value="UniProtKB-SubCell"/>
</dbReference>
<evidence type="ECO:0000256" key="3">
    <source>
        <dbReference type="ARBA" id="ARBA00018111"/>
    </source>
</evidence>
<protein>
    <recommendedName>
        <fullName evidence="3">Regulatory protein RecX</fullName>
    </recommendedName>
</protein>
<evidence type="ECO:0000259" key="5">
    <source>
        <dbReference type="Pfam" id="PF02631"/>
    </source>
</evidence>
<dbReference type="Pfam" id="PF21981">
    <property type="entry name" value="RecX_HTH3"/>
    <property type="match status" value="1"/>
</dbReference>
<dbReference type="InterPro" id="IPR053925">
    <property type="entry name" value="RecX_HTH_3rd"/>
</dbReference>
<evidence type="ECO:0000256" key="4">
    <source>
        <dbReference type="ARBA" id="ARBA00022490"/>
    </source>
</evidence>
<accession>K6YQA7</accession>
<reference evidence="7 8" key="1">
    <citation type="journal article" date="2017" name="Antonie Van Leeuwenhoek">
        <title>Rhizobium rhizosphaerae sp. nov., a novel species isolated from rice rhizosphere.</title>
        <authorList>
            <person name="Zhao J.J."/>
            <person name="Zhang J."/>
            <person name="Zhang R.J."/>
            <person name="Zhang C.W."/>
            <person name="Yin H.Q."/>
            <person name="Zhang X.X."/>
        </authorList>
    </citation>
    <scope>NUCLEOTIDE SEQUENCE [LARGE SCALE GENOMIC DNA]</scope>
    <source>
        <strain evidence="7 8">BSs20135</strain>
    </source>
</reference>
<dbReference type="OrthoDB" id="7066780at2"/>
<dbReference type="Pfam" id="PF02631">
    <property type="entry name" value="RecX_HTH2"/>
    <property type="match status" value="1"/>
</dbReference>